<dbReference type="GO" id="GO:0003700">
    <property type="term" value="F:DNA-binding transcription factor activity"/>
    <property type="evidence" value="ECO:0007669"/>
    <property type="project" value="InterPro"/>
</dbReference>
<dbReference type="OrthoDB" id="9774814at2"/>
<keyword evidence="1" id="KW-0805">Transcription regulation</keyword>
<dbReference type="InterPro" id="IPR018060">
    <property type="entry name" value="HTH_AraC"/>
</dbReference>
<dbReference type="RefSeq" id="WP_073339723.1">
    <property type="nucleotide sequence ID" value="NZ_FQXM01000023.1"/>
</dbReference>
<dbReference type="PROSITE" id="PS01124">
    <property type="entry name" value="HTH_ARAC_FAMILY_2"/>
    <property type="match status" value="1"/>
</dbReference>
<dbReference type="InterPro" id="IPR037923">
    <property type="entry name" value="HTH-like"/>
</dbReference>
<dbReference type="SMART" id="SM00342">
    <property type="entry name" value="HTH_ARAC"/>
    <property type="match status" value="1"/>
</dbReference>
<evidence type="ECO:0000256" key="3">
    <source>
        <dbReference type="ARBA" id="ARBA00023163"/>
    </source>
</evidence>
<evidence type="ECO:0000313" key="6">
    <source>
        <dbReference type="Proteomes" id="UP000184447"/>
    </source>
</evidence>
<proteinExistence type="predicted"/>
<dbReference type="SUPFAM" id="SSF46689">
    <property type="entry name" value="Homeodomain-like"/>
    <property type="match status" value="1"/>
</dbReference>
<evidence type="ECO:0000256" key="2">
    <source>
        <dbReference type="ARBA" id="ARBA00023125"/>
    </source>
</evidence>
<name>A0A1M5X4V4_9CLOT</name>
<dbReference type="STRING" id="1121316.SAMN02745207_03340"/>
<organism evidence="5 6">
    <name type="scientific">Clostridium grantii DSM 8605</name>
    <dbReference type="NCBI Taxonomy" id="1121316"/>
    <lineage>
        <taxon>Bacteria</taxon>
        <taxon>Bacillati</taxon>
        <taxon>Bacillota</taxon>
        <taxon>Clostridia</taxon>
        <taxon>Eubacteriales</taxon>
        <taxon>Clostridiaceae</taxon>
        <taxon>Clostridium</taxon>
    </lineage>
</organism>
<evidence type="ECO:0000313" key="5">
    <source>
        <dbReference type="EMBL" id="SHH94632.1"/>
    </source>
</evidence>
<dbReference type="PANTHER" id="PTHR43280">
    <property type="entry name" value="ARAC-FAMILY TRANSCRIPTIONAL REGULATOR"/>
    <property type="match status" value="1"/>
</dbReference>
<keyword evidence="2 5" id="KW-0238">DNA-binding</keyword>
<dbReference type="Pfam" id="PF12833">
    <property type="entry name" value="HTH_18"/>
    <property type="match status" value="1"/>
</dbReference>
<keyword evidence="3" id="KW-0804">Transcription</keyword>
<sequence length="279" mass="32992">METNSSLQHINNNLWFHHSIDNAPYEYSTHVHDGYEIYFLISGEVTSYIEGTCYSLVKNDILIINNKELHRLFINSDTIYERKVLHFKPEILNILDFNKYNLLSCFENKKLGHNNLLKATNEDLNELDYILTKVEICSKVNNIENQLLLKTYLIQLLILINKLYAKQEIGSNFISSDDLTSNLLNYINLNLGSKITLDLLEEKFFLNKYYLSHYFKDNTGFTLMEYLTYKRIMKAKELMLKNKPINQLYMTVGFKDYSNFYKSFKKITGLSPREYKKKN</sequence>
<evidence type="ECO:0000259" key="4">
    <source>
        <dbReference type="PROSITE" id="PS01124"/>
    </source>
</evidence>
<dbReference type="EMBL" id="FQXM01000023">
    <property type="protein sequence ID" value="SHH94632.1"/>
    <property type="molecule type" value="Genomic_DNA"/>
</dbReference>
<dbReference type="InterPro" id="IPR009057">
    <property type="entry name" value="Homeodomain-like_sf"/>
</dbReference>
<dbReference type="Proteomes" id="UP000184447">
    <property type="component" value="Unassembled WGS sequence"/>
</dbReference>
<accession>A0A1M5X4V4</accession>
<dbReference type="Gene3D" id="1.10.10.60">
    <property type="entry name" value="Homeodomain-like"/>
    <property type="match status" value="2"/>
</dbReference>
<keyword evidence="6" id="KW-1185">Reference proteome</keyword>
<dbReference type="Gene3D" id="2.60.120.10">
    <property type="entry name" value="Jelly Rolls"/>
    <property type="match status" value="1"/>
</dbReference>
<gene>
    <name evidence="5" type="ORF">SAMN02745207_03340</name>
</gene>
<feature type="domain" description="HTH araC/xylS-type" evidence="4">
    <location>
        <begin position="181"/>
        <end position="278"/>
    </location>
</feature>
<dbReference type="Pfam" id="PF02311">
    <property type="entry name" value="AraC_binding"/>
    <property type="match status" value="1"/>
</dbReference>
<dbReference type="InterPro" id="IPR003313">
    <property type="entry name" value="AraC-bd"/>
</dbReference>
<dbReference type="InterPro" id="IPR014710">
    <property type="entry name" value="RmlC-like_jellyroll"/>
</dbReference>
<protein>
    <submittedName>
        <fullName evidence="5">AraC-type DNA-binding protein</fullName>
    </submittedName>
</protein>
<evidence type="ECO:0000256" key="1">
    <source>
        <dbReference type="ARBA" id="ARBA00023015"/>
    </source>
</evidence>
<dbReference type="SUPFAM" id="SSF51215">
    <property type="entry name" value="Regulatory protein AraC"/>
    <property type="match status" value="1"/>
</dbReference>
<dbReference type="GO" id="GO:0043565">
    <property type="term" value="F:sequence-specific DNA binding"/>
    <property type="evidence" value="ECO:0007669"/>
    <property type="project" value="InterPro"/>
</dbReference>
<dbReference type="AlphaFoldDB" id="A0A1M5X4V4"/>
<dbReference type="PANTHER" id="PTHR43280:SF34">
    <property type="entry name" value="ARAC-FAMILY TRANSCRIPTIONAL REGULATOR"/>
    <property type="match status" value="1"/>
</dbReference>
<reference evidence="5 6" key="1">
    <citation type="submission" date="2016-11" db="EMBL/GenBank/DDBJ databases">
        <authorList>
            <person name="Jaros S."/>
            <person name="Januszkiewicz K."/>
            <person name="Wedrychowicz H."/>
        </authorList>
    </citation>
    <scope>NUCLEOTIDE SEQUENCE [LARGE SCALE GENOMIC DNA]</scope>
    <source>
        <strain evidence="5 6">DSM 8605</strain>
    </source>
</reference>